<dbReference type="EMBL" id="BMXI01000003">
    <property type="protein sequence ID" value="GHC46651.1"/>
    <property type="molecule type" value="Genomic_DNA"/>
</dbReference>
<organism evidence="2 3">
    <name type="scientific">Roseibacillus persicicus</name>
    <dbReference type="NCBI Taxonomy" id="454148"/>
    <lineage>
        <taxon>Bacteria</taxon>
        <taxon>Pseudomonadati</taxon>
        <taxon>Verrucomicrobiota</taxon>
        <taxon>Verrucomicrobiia</taxon>
        <taxon>Verrucomicrobiales</taxon>
        <taxon>Verrucomicrobiaceae</taxon>
        <taxon>Roseibacillus</taxon>
    </lineage>
</organism>
<dbReference type="Proteomes" id="UP000644507">
    <property type="component" value="Unassembled WGS sequence"/>
</dbReference>
<proteinExistence type="predicted"/>
<evidence type="ECO:0000313" key="2">
    <source>
        <dbReference type="EMBL" id="GHC46651.1"/>
    </source>
</evidence>
<evidence type="ECO:0000313" key="3">
    <source>
        <dbReference type="Proteomes" id="UP000644507"/>
    </source>
</evidence>
<evidence type="ECO:0008006" key="4">
    <source>
        <dbReference type="Google" id="ProtNLM"/>
    </source>
</evidence>
<feature type="compositionally biased region" description="Low complexity" evidence="1">
    <location>
        <begin position="220"/>
        <end position="231"/>
    </location>
</feature>
<evidence type="ECO:0000256" key="1">
    <source>
        <dbReference type="SAM" id="MobiDB-lite"/>
    </source>
</evidence>
<feature type="region of interest" description="Disordered" evidence="1">
    <location>
        <begin position="84"/>
        <end position="302"/>
    </location>
</feature>
<feature type="compositionally biased region" description="Pro residues" evidence="1">
    <location>
        <begin position="200"/>
        <end position="210"/>
    </location>
</feature>
<dbReference type="AlphaFoldDB" id="A0A918TH92"/>
<feature type="compositionally biased region" description="Basic and acidic residues" evidence="1">
    <location>
        <begin position="238"/>
        <end position="258"/>
    </location>
</feature>
<comment type="caution">
    <text evidence="2">The sequence shown here is derived from an EMBL/GenBank/DDBJ whole genome shotgun (WGS) entry which is preliminary data.</text>
</comment>
<accession>A0A918TH92</accession>
<keyword evidence="3" id="KW-1185">Reference proteome</keyword>
<reference evidence="2" key="2">
    <citation type="submission" date="2020-09" db="EMBL/GenBank/DDBJ databases">
        <authorList>
            <person name="Sun Q."/>
            <person name="Kim S."/>
        </authorList>
    </citation>
    <scope>NUCLEOTIDE SEQUENCE</scope>
    <source>
        <strain evidence="2">KCTC 12988</strain>
    </source>
</reference>
<name>A0A918TH92_9BACT</name>
<dbReference type="SUPFAM" id="SSF74653">
    <property type="entry name" value="TolA/TonB C-terminal domain"/>
    <property type="match status" value="1"/>
</dbReference>
<protein>
    <recommendedName>
        <fullName evidence="4">TonB C-terminal domain-containing protein</fullName>
    </recommendedName>
</protein>
<gene>
    <name evidence="2" type="ORF">GCM10007100_10370</name>
</gene>
<feature type="compositionally biased region" description="Low complexity" evidence="1">
    <location>
        <begin position="113"/>
        <end position="130"/>
    </location>
</feature>
<feature type="compositionally biased region" description="Gly residues" evidence="1">
    <location>
        <begin position="271"/>
        <end position="280"/>
    </location>
</feature>
<dbReference type="RefSeq" id="WP_189567981.1">
    <property type="nucleotide sequence ID" value="NZ_BMXI01000003.1"/>
</dbReference>
<reference evidence="2" key="1">
    <citation type="journal article" date="2014" name="Int. J. Syst. Evol. Microbiol.">
        <title>Complete genome sequence of Corynebacterium casei LMG S-19264T (=DSM 44701T), isolated from a smear-ripened cheese.</title>
        <authorList>
            <consortium name="US DOE Joint Genome Institute (JGI-PGF)"/>
            <person name="Walter F."/>
            <person name="Albersmeier A."/>
            <person name="Kalinowski J."/>
            <person name="Ruckert C."/>
        </authorList>
    </citation>
    <scope>NUCLEOTIDE SEQUENCE</scope>
    <source>
        <strain evidence="2">KCTC 12988</strain>
    </source>
</reference>
<feature type="compositionally biased region" description="Basic and acidic residues" evidence="1">
    <location>
        <begin position="103"/>
        <end position="112"/>
    </location>
</feature>
<feature type="compositionally biased region" description="Basic and acidic residues" evidence="1">
    <location>
        <begin position="84"/>
        <end position="93"/>
    </location>
</feature>
<sequence length="405" mass="44785">MNTYSMRKPRSFDWAKAFLVSVAVHLFLVLLWVGAMVLELFVIEAREFVEEIVPEESIVTLQAEMVEVLQEAQMETTPDLAEVEPKPAEKEFVPTRPSQETSEEVKSERYFGERSTAAASEGEAAESGLEVPTQDGREARTPNDMELANSDFSDGDREGAPGQPGEPLPLSETALIQESIPEPEMAEQSNEFPELAEPLETPPFEAPEPTEPTAQERLEQAQAKAAELLALDESIPVPKEEEKPEPKEETAPEEKIPEPKPAAQSAQMAGGVSGNRGLDGGFDREATKTRLSGTIRRRGESSLEVEDSVKGRFLAEVNREIEKAWQRECILRREHILPGVLAVSFVVNDTGKVTGFRFDSRIAGGTIQEGFTMRAIQKAKIPAMPAEMKEELDGTQLELNLTFFF</sequence>